<dbReference type="Proteomes" id="UP000654075">
    <property type="component" value="Unassembled WGS sequence"/>
</dbReference>
<keyword evidence="2" id="KW-0472">Membrane</keyword>
<keyword evidence="2" id="KW-1133">Transmembrane helix</keyword>
<feature type="compositionally biased region" description="Polar residues" evidence="1">
    <location>
        <begin position="253"/>
        <end position="274"/>
    </location>
</feature>
<reference evidence="3" key="1">
    <citation type="submission" date="2021-02" db="EMBL/GenBank/DDBJ databases">
        <authorList>
            <person name="Dougan E. K."/>
            <person name="Rhodes N."/>
            <person name="Thang M."/>
            <person name="Chan C."/>
        </authorList>
    </citation>
    <scope>NUCLEOTIDE SEQUENCE</scope>
</reference>
<feature type="region of interest" description="Disordered" evidence="1">
    <location>
        <begin position="212"/>
        <end position="274"/>
    </location>
</feature>
<dbReference type="EMBL" id="CAJNNV010028146">
    <property type="protein sequence ID" value="CAE8623293.1"/>
    <property type="molecule type" value="Genomic_DNA"/>
</dbReference>
<dbReference type="OrthoDB" id="413891at2759"/>
<organism evidence="3 4">
    <name type="scientific">Polarella glacialis</name>
    <name type="common">Dinoflagellate</name>
    <dbReference type="NCBI Taxonomy" id="89957"/>
    <lineage>
        <taxon>Eukaryota</taxon>
        <taxon>Sar</taxon>
        <taxon>Alveolata</taxon>
        <taxon>Dinophyceae</taxon>
        <taxon>Suessiales</taxon>
        <taxon>Suessiaceae</taxon>
        <taxon>Polarella</taxon>
    </lineage>
</organism>
<sequence length="274" mass="29620">ATLYILNFVINLMRGNYDVNYSGSSSENSIWAAFSSLLIELSIPMCGYCGALYHNRQLACCYCSCNLFVAIVSIMSFIRFNIRISEIHGQCVSEPDLQQRRQCEIWVSESVDKYVMLFSTMSTIFMGFFAFWTGNILYNKLAQEQGVVSRSTRPLVGEVVQLSHVPLLQGDASESPAPESSDLVESEGVSEVDISVSGLSFGGPRIVPNNTVAPDIVGGPQGIEVRPWPGSASSNVDDATPAPSAAQDLNVVSLDSQTSNEPQQGEPSVTTAIA</sequence>
<dbReference type="AlphaFoldDB" id="A0A813G980"/>
<proteinExistence type="predicted"/>
<evidence type="ECO:0000313" key="3">
    <source>
        <dbReference type="EMBL" id="CAE8623293.1"/>
    </source>
</evidence>
<accession>A0A813G980</accession>
<evidence type="ECO:0000313" key="4">
    <source>
        <dbReference type="Proteomes" id="UP000654075"/>
    </source>
</evidence>
<feature type="transmembrane region" description="Helical" evidence="2">
    <location>
        <begin position="58"/>
        <end position="78"/>
    </location>
</feature>
<gene>
    <name evidence="3" type="ORF">PGLA1383_LOCUS40586</name>
</gene>
<comment type="caution">
    <text evidence="3">The sequence shown here is derived from an EMBL/GenBank/DDBJ whole genome shotgun (WGS) entry which is preliminary data.</text>
</comment>
<feature type="non-terminal residue" evidence="3">
    <location>
        <position position="1"/>
    </location>
</feature>
<feature type="transmembrane region" description="Helical" evidence="2">
    <location>
        <begin position="114"/>
        <end position="132"/>
    </location>
</feature>
<evidence type="ECO:0000256" key="2">
    <source>
        <dbReference type="SAM" id="Phobius"/>
    </source>
</evidence>
<protein>
    <submittedName>
        <fullName evidence="3">Uncharacterized protein</fullName>
    </submittedName>
</protein>
<keyword evidence="2" id="KW-0812">Transmembrane</keyword>
<evidence type="ECO:0000256" key="1">
    <source>
        <dbReference type="SAM" id="MobiDB-lite"/>
    </source>
</evidence>
<name>A0A813G980_POLGL</name>
<feature type="transmembrane region" description="Helical" evidence="2">
    <location>
        <begin position="30"/>
        <end position="51"/>
    </location>
</feature>
<keyword evidence="4" id="KW-1185">Reference proteome</keyword>